<name>A0A1S3J215_LINAN</name>
<sequence length="789" mass="86784">MNICGQEPEGDIARKTFVVVLNHERGTEEHHGTSSNHYPNYTNLTEVQTNNNHITDQSTACNAVSKGQWHLTVLPSQQQAAGYQEKQSVECQKFVHSSLVGTGNINTTSTPSIINSNKGQYMKKLVVVPLGEKSSNLRSRALESINKDIQQHANESNLANDGHIVTEESKLQETVIEITKIGEPQVAYEGLPMFSNGGIKTGSIAFDFKKNSPITTFSKDQNMICQDAGNSPTILDESLTNIHWLGDMTGDNFAKINKAPTKHYTTDKDVKKMNRECGPHKRPAYSYMHLIQMAINSKEDKRMTLREIYHWIENTFSFYKHTAKQGWKNSIRHNLSLYDLFVREKTTAPGKHGSYWTLASDCSSFRPPPEFAVTAPSRADADTSCVLFESVTNSPGSSQPTPVATSTPSRANPLQVQGGVLGQRTCTRYNSSKTGLRKAPAPILPRPSPQTYALIPIPNFVSVNMAATQLSQMSVSAAPLTTAGSKVDPGPPSNRKRPNSSLESQAPRTKHVKIAPNVQVYDENNIITQAWLNASCGDNISMEMNRRYDSGIDMSSGRSGSDCSIGEMPKSAPWQISPKHKKCRRRRTKSRLVRTKSSSFLGGQEADGLTCNTLSDSALKNIFENLENEFTSPIRNLLKTPPKHRDPLSTSTPYKGMCPDVELVSPIKGLTPLRNSSNLFDSAIFSPLSPGGAHRQQHSDNMKISSSTYLESKSPGFGSLGDIGIPGLTPIKPKPDIFNNSLQMVNNQSFSKIFADMGPLETLWEEGDSLPIDLSFSAIKTDAETEECL</sequence>
<dbReference type="KEGG" id="lak:106169393"/>
<dbReference type="Pfam" id="PF00250">
    <property type="entry name" value="Forkhead"/>
    <property type="match status" value="1"/>
</dbReference>
<dbReference type="SUPFAM" id="SSF46785">
    <property type="entry name" value="Winged helix' DNA-binding domain"/>
    <property type="match status" value="1"/>
</dbReference>
<dbReference type="Proteomes" id="UP000085678">
    <property type="component" value="Unplaced"/>
</dbReference>
<comment type="subcellular location">
    <subcellularLocation>
        <location evidence="2">Nucleus</location>
    </subcellularLocation>
</comment>
<accession>A0A1S3J215</accession>
<dbReference type="PANTHER" id="PTHR46878:SF1">
    <property type="entry name" value="FORKHEAD BOX PROTEIN M1"/>
    <property type="match status" value="1"/>
</dbReference>
<feature type="region of interest" description="Disordered" evidence="3">
    <location>
        <begin position="559"/>
        <end position="589"/>
    </location>
</feature>
<evidence type="ECO:0000259" key="4">
    <source>
        <dbReference type="PROSITE" id="PS50039"/>
    </source>
</evidence>
<dbReference type="PANTHER" id="PTHR46878">
    <property type="entry name" value="FORKHEAD BOX PROTEIN M1"/>
    <property type="match status" value="1"/>
</dbReference>
<dbReference type="GO" id="GO:0003700">
    <property type="term" value="F:DNA-binding transcription factor activity"/>
    <property type="evidence" value="ECO:0007669"/>
    <property type="project" value="InterPro"/>
</dbReference>
<dbReference type="InterPro" id="IPR036390">
    <property type="entry name" value="WH_DNA-bd_sf"/>
</dbReference>
<dbReference type="PRINTS" id="PR00053">
    <property type="entry name" value="FORKHEAD"/>
</dbReference>
<feature type="region of interest" description="Disordered" evidence="3">
    <location>
        <begin position="391"/>
        <end position="415"/>
    </location>
</feature>
<feature type="region of interest" description="Disordered" evidence="3">
    <location>
        <begin position="481"/>
        <end position="510"/>
    </location>
</feature>
<proteinExistence type="predicted"/>
<gene>
    <name evidence="6" type="primary">LOC106169393</name>
</gene>
<dbReference type="InterPro" id="IPR030456">
    <property type="entry name" value="TF_fork_head_CS_2"/>
</dbReference>
<evidence type="ECO:0000256" key="1">
    <source>
        <dbReference type="ARBA" id="ARBA00023125"/>
    </source>
</evidence>
<feature type="domain" description="Fork-head" evidence="4">
    <location>
        <begin position="282"/>
        <end position="358"/>
    </location>
</feature>
<keyword evidence="2" id="KW-0539">Nucleus</keyword>
<dbReference type="InParanoid" id="A0A1S3J215"/>
<evidence type="ECO:0000313" key="6">
    <source>
        <dbReference type="RefSeq" id="XP_013404303.1"/>
    </source>
</evidence>
<dbReference type="Gene3D" id="1.10.10.10">
    <property type="entry name" value="Winged helix-like DNA-binding domain superfamily/Winged helix DNA-binding domain"/>
    <property type="match status" value="1"/>
</dbReference>
<dbReference type="RefSeq" id="XP_013404303.1">
    <property type="nucleotide sequence ID" value="XM_013548849.1"/>
</dbReference>
<dbReference type="InterPro" id="IPR001766">
    <property type="entry name" value="Fork_head_dom"/>
</dbReference>
<dbReference type="GeneID" id="106169393"/>
<dbReference type="GO" id="GO:0000086">
    <property type="term" value="P:G2/M transition of mitotic cell cycle"/>
    <property type="evidence" value="ECO:0007669"/>
    <property type="project" value="InterPro"/>
</dbReference>
<feature type="DNA-binding region" description="Fork-head" evidence="2">
    <location>
        <begin position="282"/>
        <end position="358"/>
    </location>
</feature>
<dbReference type="STRING" id="7574.A0A1S3J215"/>
<dbReference type="InterPro" id="IPR036388">
    <property type="entry name" value="WH-like_DNA-bd_sf"/>
</dbReference>
<organism evidence="5 6">
    <name type="scientific">Lingula anatina</name>
    <name type="common">Brachiopod</name>
    <name type="synonym">Lingula unguis</name>
    <dbReference type="NCBI Taxonomy" id="7574"/>
    <lineage>
        <taxon>Eukaryota</taxon>
        <taxon>Metazoa</taxon>
        <taxon>Spiralia</taxon>
        <taxon>Lophotrochozoa</taxon>
        <taxon>Brachiopoda</taxon>
        <taxon>Linguliformea</taxon>
        <taxon>Lingulata</taxon>
        <taxon>Lingulida</taxon>
        <taxon>Linguloidea</taxon>
        <taxon>Lingulidae</taxon>
        <taxon>Lingula</taxon>
    </lineage>
</organism>
<dbReference type="OrthoDB" id="5402974at2759"/>
<evidence type="ECO:0000313" key="5">
    <source>
        <dbReference type="Proteomes" id="UP000085678"/>
    </source>
</evidence>
<dbReference type="GO" id="GO:0043565">
    <property type="term" value="F:sequence-specific DNA binding"/>
    <property type="evidence" value="ECO:0007669"/>
    <property type="project" value="InterPro"/>
</dbReference>
<dbReference type="PROSITE" id="PS00658">
    <property type="entry name" value="FORK_HEAD_2"/>
    <property type="match status" value="1"/>
</dbReference>
<dbReference type="InterPro" id="IPR042839">
    <property type="entry name" value="FOXM1"/>
</dbReference>
<dbReference type="InterPro" id="IPR047516">
    <property type="entry name" value="FH_FOXM1"/>
</dbReference>
<keyword evidence="5" id="KW-1185">Reference proteome</keyword>
<feature type="compositionally biased region" description="Basic residues" evidence="3">
    <location>
        <begin position="578"/>
        <end position="589"/>
    </location>
</feature>
<keyword evidence="1 2" id="KW-0238">DNA-binding</keyword>
<evidence type="ECO:0000256" key="2">
    <source>
        <dbReference type="PROSITE-ProRule" id="PRU00089"/>
    </source>
</evidence>
<dbReference type="AlphaFoldDB" id="A0A1S3J215"/>
<protein>
    <submittedName>
        <fullName evidence="6">Uncharacterized protein LOC106169393 isoform X1</fullName>
    </submittedName>
</protein>
<dbReference type="SMART" id="SM00339">
    <property type="entry name" value="FH"/>
    <property type="match status" value="1"/>
</dbReference>
<dbReference type="PROSITE" id="PS50039">
    <property type="entry name" value="FORK_HEAD_3"/>
    <property type="match status" value="1"/>
</dbReference>
<evidence type="ECO:0000256" key="3">
    <source>
        <dbReference type="SAM" id="MobiDB-lite"/>
    </source>
</evidence>
<reference evidence="6" key="1">
    <citation type="submission" date="2025-08" db="UniProtKB">
        <authorList>
            <consortium name="RefSeq"/>
        </authorList>
    </citation>
    <scope>IDENTIFICATION</scope>
    <source>
        <tissue evidence="6">Gonads</tissue>
    </source>
</reference>
<dbReference type="GO" id="GO:0005634">
    <property type="term" value="C:nucleus"/>
    <property type="evidence" value="ECO:0007669"/>
    <property type="project" value="UniProtKB-SubCell"/>
</dbReference>
<dbReference type="CDD" id="cd20029">
    <property type="entry name" value="FH_FOXM"/>
    <property type="match status" value="1"/>
</dbReference>